<evidence type="ECO:0000256" key="1">
    <source>
        <dbReference type="SAM" id="Phobius"/>
    </source>
</evidence>
<feature type="domain" description="DUF218" evidence="2">
    <location>
        <begin position="81"/>
        <end position="244"/>
    </location>
</feature>
<evidence type="ECO:0000313" key="3">
    <source>
        <dbReference type="EMBL" id="SIS71353.1"/>
    </source>
</evidence>
<dbReference type="Proteomes" id="UP000185678">
    <property type="component" value="Unassembled WGS sequence"/>
</dbReference>
<dbReference type="AlphaFoldDB" id="A0A1N7LC66"/>
<keyword evidence="1" id="KW-1133">Transmembrane helix</keyword>
<dbReference type="RefSeq" id="WP_076399864.1">
    <property type="nucleotide sequence ID" value="NZ_FTOA01000003.1"/>
</dbReference>
<dbReference type="GO" id="GO:0005886">
    <property type="term" value="C:plasma membrane"/>
    <property type="evidence" value="ECO:0007669"/>
    <property type="project" value="TreeGrafter"/>
</dbReference>
<dbReference type="Gene3D" id="3.40.50.620">
    <property type="entry name" value="HUPs"/>
    <property type="match status" value="1"/>
</dbReference>
<feature type="transmembrane region" description="Helical" evidence="1">
    <location>
        <begin position="38"/>
        <end position="60"/>
    </location>
</feature>
<dbReference type="OrthoDB" id="9809813at2"/>
<dbReference type="GO" id="GO:0000270">
    <property type="term" value="P:peptidoglycan metabolic process"/>
    <property type="evidence" value="ECO:0007669"/>
    <property type="project" value="TreeGrafter"/>
</dbReference>
<name>A0A1N7LC66_9PROT</name>
<reference evidence="3 4" key="1">
    <citation type="submission" date="2017-01" db="EMBL/GenBank/DDBJ databases">
        <authorList>
            <person name="Mah S.A."/>
            <person name="Swanson W.J."/>
            <person name="Moy G.W."/>
            <person name="Vacquier V.D."/>
        </authorList>
    </citation>
    <scope>NUCLEOTIDE SEQUENCE [LARGE SCALE GENOMIC DNA]</scope>
    <source>
        <strain evidence="3 4">DSM 11589</strain>
    </source>
</reference>
<dbReference type="PANTHER" id="PTHR30336:SF4">
    <property type="entry name" value="ENVELOPE BIOGENESIS FACTOR ELYC"/>
    <property type="match status" value="1"/>
</dbReference>
<dbReference type="GO" id="GO:0043164">
    <property type="term" value="P:Gram-negative-bacterium-type cell wall biogenesis"/>
    <property type="evidence" value="ECO:0007669"/>
    <property type="project" value="TreeGrafter"/>
</dbReference>
<dbReference type="Pfam" id="PF02698">
    <property type="entry name" value="DUF218"/>
    <property type="match status" value="1"/>
</dbReference>
<proteinExistence type="predicted"/>
<protein>
    <submittedName>
        <fullName evidence="3">Uncharacterized SAM-binding protein YcdF, DUF218 family</fullName>
    </submittedName>
</protein>
<dbReference type="CDD" id="cd06259">
    <property type="entry name" value="YdcF-like"/>
    <property type="match status" value="1"/>
</dbReference>
<evidence type="ECO:0000313" key="4">
    <source>
        <dbReference type="Proteomes" id="UP000185678"/>
    </source>
</evidence>
<keyword evidence="1" id="KW-0812">Transmembrane</keyword>
<dbReference type="InterPro" id="IPR014729">
    <property type="entry name" value="Rossmann-like_a/b/a_fold"/>
</dbReference>
<accession>A0A1N7LC66</accession>
<keyword evidence="4" id="KW-1185">Reference proteome</keyword>
<organism evidence="3 4">
    <name type="scientific">Insolitispirillum peregrinum</name>
    <dbReference type="NCBI Taxonomy" id="80876"/>
    <lineage>
        <taxon>Bacteria</taxon>
        <taxon>Pseudomonadati</taxon>
        <taxon>Pseudomonadota</taxon>
        <taxon>Alphaproteobacteria</taxon>
        <taxon>Rhodospirillales</taxon>
        <taxon>Novispirillaceae</taxon>
        <taxon>Insolitispirillum</taxon>
    </lineage>
</organism>
<dbReference type="InterPro" id="IPR051599">
    <property type="entry name" value="Cell_Envelope_Assoc"/>
</dbReference>
<evidence type="ECO:0000259" key="2">
    <source>
        <dbReference type="Pfam" id="PF02698"/>
    </source>
</evidence>
<dbReference type="STRING" id="80876.SAMN05421779_103235"/>
<dbReference type="InterPro" id="IPR003848">
    <property type="entry name" value="DUF218"/>
</dbReference>
<keyword evidence="1" id="KW-0472">Membrane</keyword>
<dbReference type="EMBL" id="FTOA01000003">
    <property type="protein sequence ID" value="SIS71353.1"/>
    <property type="molecule type" value="Genomic_DNA"/>
</dbReference>
<dbReference type="PANTHER" id="PTHR30336">
    <property type="entry name" value="INNER MEMBRANE PROTEIN, PROBABLE PERMEASE"/>
    <property type="match status" value="1"/>
</dbReference>
<sequence length="271" mass="29413">MFFVLSKVLSVALSPQFLLLVLLALALLASLRKRSPGVWLVLALLWLGVGDYSTLAPMGLNWLENRIPHATVWQQDDGPEGIIVLGGAIDQAASNNGRGEIVLGSGAERFTEALRLARDYPRAKVVFSGFSGLLDPQGENEGELAYRLATGLGLDPARIVLETRSRNTAENAREVAALLHDRPADKWVLITSAFHMARAVGCFQATGWVPQPWAVDYRTPPQVEWGVGRREGFSAGGLLGHEVVGLLAYWLTDRIPTLWPAPAMAAEGQVK</sequence>
<gene>
    <name evidence="3" type="ORF">SAMN05421779_103235</name>
</gene>